<feature type="region of interest" description="Disordered" evidence="4">
    <location>
        <begin position="99"/>
        <end position="352"/>
    </location>
</feature>
<dbReference type="PANTHER" id="PTHR35528">
    <property type="entry name" value="BLL1675 PROTEIN"/>
    <property type="match status" value="1"/>
</dbReference>
<evidence type="ECO:0000256" key="2">
    <source>
        <dbReference type="ARBA" id="ARBA00023125"/>
    </source>
</evidence>
<evidence type="ECO:0000256" key="3">
    <source>
        <dbReference type="ARBA" id="ARBA00023172"/>
    </source>
</evidence>
<dbReference type="GO" id="GO:0032196">
    <property type="term" value="P:transposition"/>
    <property type="evidence" value="ECO:0007669"/>
    <property type="project" value="UniProtKB-KW"/>
</dbReference>
<feature type="compositionally biased region" description="Basic residues" evidence="4">
    <location>
        <begin position="190"/>
        <end position="204"/>
    </location>
</feature>
<keyword evidence="1" id="KW-0815">Transposition</keyword>
<keyword evidence="3" id="KW-0233">DNA recombination</keyword>
<reference evidence="6 7" key="2">
    <citation type="journal article" date="2016" name="Genome Announc.">
        <title>Permanent Draft Genome Sequences for Two Variants of Frankia sp. Strain CpI1, the First Frankia Strain Isolated from Root Nodules of Comptonia peregrina.</title>
        <authorList>
            <person name="Oshone R."/>
            <person name="Hurst S.G.IV."/>
            <person name="Abebe-Akele F."/>
            <person name="Simpson S."/>
            <person name="Morris K."/>
            <person name="Thomas W.K."/>
            <person name="Tisa L.S."/>
        </authorList>
    </citation>
    <scope>NUCLEOTIDE SEQUENCE [LARGE SCALE GENOMIC DNA]</scope>
    <source>
        <strain evidence="7">CpI1-S</strain>
    </source>
</reference>
<proteinExistence type="predicted"/>
<dbReference type="PANTHER" id="PTHR35528:SF3">
    <property type="entry name" value="BLL1675 PROTEIN"/>
    <property type="match status" value="1"/>
</dbReference>
<evidence type="ECO:0000256" key="4">
    <source>
        <dbReference type="SAM" id="MobiDB-lite"/>
    </source>
</evidence>
<dbReference type="GO" id="GO:0003677">
    <property type="term" value="F:DNA binding"/>
    <property type="evidence" value="ECO:0007669"/>
    <property type="project" value="UniProtKB-KW"/>
</dbReference>
<dbReference type="EMBL" id="JYFN01000104">
    <property type="protein sequence ID" value="KJE19468.1"/>
    <property type="molecule type" value="Genomic_DNA"/>
</dbReference>
<organism evidence="6 7">
    <name type="scientific">Frankia torreyi</name>
    <dbReference type="NCBI Taxonomy" id="1856"/>
    <lineage>
        <taxon>Bacteria</taxon>
        <taxon>Bacillati</taxon>
        <taxon>Actinomycetota</taxon>
        <taxon>Actinomycetes</taxon>
        <taxon>Frankiales</taxon>
        <taxon>Frankiaceae</taxon>
        <taxon>Frankia</taxon>
    </lineage>
</organism>
<feature type="compositionally biased region" description="Basic residues" evidence="4">
    <location>
        <begin position="234"/>
        <end position="258"/>
    </location>
</feature>
<evidence type="ECO:0000259" key="5">
    <source>
        <dbReference type="Pfam" id="PF13610"/>
    </source>
</evidence>
<dbReference type="InterPro" id="IPR047930">
    <property type="entry name" value="Transpos_IS6"/>
</dbReference>
<evidence type="ECO:0000256" key="1">
    <source>
        <dbReference type="ARBA" id="ARBA00022578"/>
    </source>
</evidence>
<accession>A0A0D8B598</accession>
<dbReference type="InterPro" id="IPR032874">
    <property type="entry name" value="DDE_dom"/>
</dbReference>
<keyword evidence="2" id="KW-0238">DNA-binding</keyword>
<dbReference type="Pfam" id="PF13610">
    <property type="entry name" value="DDE_Tnp_IS240"/>
    <property type="match status" value="1"/>
</dbReference>
<gene>
    <name evidence="6" type="ORF">FF36_06240</name>
</gene>
<evidence type="ECO:0000313" key="7">
    <source>
        <dbReference type="Proteomes" id="UP000032545"/>
    </source>
</evidence>
<feature type="compositionally biased region" description="Basic residues" evidence="4">
    <location>
        <begin position="318"/>
        <end position="333"/>
    </location>
</feature>
<comment type="caution">
    <text evidence="6">The sequence shown here is derived from an EMBL/GenBank/DDBJ whole genome shotgun (WGS) entry which is preliminary data.</text>
</comment>
<evidence type="ECO:0000313" key="6">
    <source>
        <dbReference type="EMBL" id="KJE19468.1"/>
    </source>
</evidence>
<feature type="compositionally biased region" description="Polar residues" evidence="4">
    <location>
        <begin position="341"/>
        <end position="352"/>
    </location>
</feature>
<reference evidence="7" key="1">
    <citation type="submission" date="2015-02" db="EMBL/GenBank/DDBJ databases">
        <title>Draft Genome of Frankia sp. CpI1-S.</title>
        <authorList>
            <person name="Oshone R.T."/>
            <person name="Ngom M."/>
            <person name="Ghodhbane-Gtari F."/>
            <person name="Gtari M."/>
            <person name="Morris K."/>
            <person name="Thomas K."/>
            <person name="Sen A."/>
            <person name="Tisa L.S."/>
        </authorList>
    </citation>
    <scope>NUCLEOTIDE SEQUENCE [LARGE SCALE GENOMIC DNA]</scope>
    <source>
        <strain evidence="7">CpI1-S</strain>
    </source>
</reference>
<protein>
    <submittedName>
        <fullName evidence="6">Transposase</fullName>
    </submittedName>
</protein>
<sequence>MVVRWYLRYSLSYRDVEELLAERGITVDHATIYRWVQRFTPLLVEAARPCRPSPGDRWFVDETYVKVAGRWTYLYRAIDQVGQVIDVLAAERRDLARNLHGPRFRPPPAIVRPPGSRYHADRRRPGEAASSIRRFPGRLPRQRPTRRPTTPPGGGDHRAGVLPRPARCRPRLRDGSGGLAAGPDPDHGQPHGRRGPARPARSAHRAASGTDLVPRRRLALCPGGRLAAGQPGRTVRRPHRRPRRRPRLAHARRARGPRPRPDRLSPRTSLGPVQQVADDRVRPVGPRGPGRSALAPRAQRDAVAGTRSSAVRHGQPSCRRHGPAWPGRARRPRAAFIPGTSRYSARNASLVR</sequence>
<dbReference type="Proteomes" id="UP000032545">
    <property type="component" value="Unassembled WGS sequence"/>
</dbReference>
<dbReference type="NCBIfam" id="NF033587">
    <property type="entry name" value="transpos_IS6"/>
    <property type="match status" value="1"/>
</dbReference>
<dbReference type="AlphaFoldDB" id="A0A0D8B598"/>
<dbReference type="InterPro" id="IPR052183">
    <property type="entry name" value="IS_Transposase"/>
</dbReference>
<keyword evidence="7" id="KW-1185">Reference proteome</keyword>
<feature type="domain" description="DDE" evidence="5">
    <location>
        <begin position="56"/>
        <end position="96"/>
    </location>
</feature>
<dbReference type="GO" id="GO:0006310">
    <property type="term" value="P:DNA recombination"/>
    <property type="evidence" value="ECO:0007669"/>
    <property type="project" value="UniProtKB-KW"/>
</dbReference>
<name>A0A0D8B598_9ACTN</name>